<dbReference type="InterPro" id="IPR006578">
    <property type="entry name" value="MADF-dom"/>
</dbReference>
<dbReference type="Proteomes" id="UP000747542">
    <property type="component" value="Unassembled WGS sequence"/>
</dbReference>
<protein>
    <submittedName>
        <fullName evidence="2">Putative Alcohol dehydrogenase transcription factor Myb/SANT-like-containing protein 5</fullName>
    </submittedName>
</protein>
<evidence type="ECO:0000313" key="3">
    <source>
        <dbReference type="Proteomes" id="UP000747542"/>
    </source>
</evidence>
<proteinExistence type="predicted"/>
<name>A0A8J5JVE2_HOMAM</name>
<organism evidence="2 3">
    <name type="scientific">Homarus americanus</name>
    <name type="common">American lobster</name>
    <dbReference type="NCBI Taxonomy" id="6706"/>
    <lineage>
        <taxon>Eukaryota</taxon>
        <taxon>Metazoa</taxon>
        <taxon>Ecdysozoa</taxon>
        <taxon>Arthropoda</taxon>
        <taxon>Crustacea</taxon>
        <taxon>Multicrustacea</taxon>
        <taxon>Malacostraca</taxon>
        <taxon>Eumalacostraca</taxon>
        <taxon>Eucarida</taxon>
        <taxon>Decapoda</taxon>
        <taxon>Pleocyemata</taxon>
        <taxon>Astacidea</taxon>
        <taxon>Nephropoidea</taxon>
        <taxon>Nephropidae</taxon>
        <taxon>Homarus</taxon>
    </lineage>
</organism>
<evidence type="ECO:0000259" key="1">
    <source>
        <dbReference type="Pfam" id="PF10545"/>
    </source>
</evidence>
<dbReference type="EMBL" id="JAHLQT010024959">
    <property type="protein sequence ID" value="KAG7164787.1"/>
    <property type="molecule type" value="Genomic_DNA"/>
</dbReference>
<gene>
    <name evidence="2" type="ORF">Hamer_G005213</name>
</gene>
<keyword evidence="3" id="KW-1185">Reference proteome</keyword>
<dbReference type="AlphaFoldDB" id="A0A8J5JVE2"/>
<feature type="domain" description="MADF" evidence="1">
    <location>
        <begin position="7"/>
        <end position="43"/>
    </location>
</feature>
<evidence type="ECO:0000313" key="2">
    <source>
        <dbReference type="EMBL" id="KAG7164787.1"/>
    </source>
</evidence>
<dbReference type="Pfam" id="PF10545">
    <property type="entry name" value="MADF_DNA_bdg"/>
    <property type="match status" value="1"/>
</dbReference>
<comment type="caution">
    <text evidence="2">The sequence shown here is derived from an EMBL/GenBank/DDBJ whole genome shotgun (WGS) entry which is preliminary data.</text>
</comment>
<sequence>MQVDVMINLVRERPAVYDPTDRSHWDRDVIAALWKEVAAALNCKGFSGKASSPTRKNGNLVGVFGISRDCGIPKYPDRNDLPIFESLKPELSLFRPYDPTTSINVKQQLASAMANEYERMKLNVRKNDSI</sequence>
<reference evidence="2" key="1">
    <citation type="journal article" date="2021" name="Sci. Adv.">
        <title>The American lobster genome reveals insights on longevity, neural, and immune adaptations.</title>
        <authorList>
            <person name="Polinski J.M."/>
            <person name="Zimin A.V."/>
            <person name="Clark K.F."/>
            <person name="Kohn A.B."/>
            <person name="Sadowski N."/>
            <person name="Timp W."/>
            <person name="Ptitsyn A."/>
            <person name="Khanna P."/>
            <person name="Romanova D.Y."/>
            <person name="Williams P."/>
            <person name="Greenwood S.J."/>
            <person name="Moroz L.L."/>
            <person name="Walt D.R."/>
            <person name="Bodnar A.G."/>
        </authorList>
    </citation>
    <scope>NUCLEOTIDE SEQUENCE</scope>
    <source>
        <strain evidence="2">GMGI-L3</strain>
    </source>
</reference>
<accession>A0A8J5JVE2</accession>